<dbReference type="PRINTS" id="PR01270">
    <property type="entry name" value="HDASUPER"/>
</dbReference>
<keyword evidence="7" id="KW-0378">Hydrolase</keyword>
<dbReference type="GO" id="GO:0000118">
    <property type="term" value="C:histone deacetylase complex"/>
    <property type="evidence" value="ECO:0007669"/>
    <property type="project" value="TreeGrafter"/>
</dbReference>
<comment type="similarity">
    <text evidence="3">Belongs to the histone deacetylase family. HD type 2 subfamily.</text>
</comment>
<name>A0AAE1WEC2_9LAMI</name>
<keyword evidence="11" id="KW-0804">Transcription</keyword>
<comment type="caution">
    <text evidence="15">The sequence shown here is derived from an EMBL/GenBank/DDBJ whole genome shotgun (WGS) entry which is preliminary data.</text>
</comment>
<comment type="cofactor">
    <cofactor evidence="1">
        <name>Zn(2+)</name>
        <dbReference type="ChEBI" id="CHEBI:29105"/>
    </cofactor>
</comment>
<evidence type="ECO:0000313" key="15">
    <source>
        <dbReference type="EMBL" id="KAK4391722.1"/>
    </source>
</evidence>
<evidence type="ECO:0000256" key="1">
    <source>
        <dbReference type="ARBA" id="ARBA00001947"/>
    </source>
</evidence>
<dbReference type="Gene3D" id="3.10.490.10">
    <property type="entry name" value="Gamma-glutamyl cyclotransferase-like"/>
    <property type="match status" value="1"/>
</dbReference>
<reference evidence="15" key="1">
    <citation type="submission" date="2020-06" db="EMBL/GenBank/DDBJ databases">
        <authorList>
            <person name="Li T."/>
            <person name="Hu X."/>
            <person name="Zhang T."/>
            <person name="Song X."/>
            <person name="Zhang H."/>
            <person name="Dai N."/>
            <person name="Sheng W."/>
            <person name="Hou X."/>
            <person name="Wei L."/>
        </authorList>
    </citation>
    <scope>NUCLEOTIDE SEQUENCE</scope>
    <source>
        <strain evidence="15">K16</strain>
        <tissue evidence="15">Leaf</tissue>
    </source>
</reference>
<evidence type="ECO:0000256" key="9">
    <source>
        <dbReference type="ARBA" id="ARBA00022853"/>
    </source>
</evidence>
<dbReference type="InterPro" id="IPR023696">
    <property type="entry name" value="Ureohydrolase_dom_sf"/>
</dbReference>
<keyword evidence="12" id="KW-0539">Nucleus</keyword>
<feature type="domain" description="Histone deacetylase" evidence="14">
    <location>
        <begin position="44"/>
        <end position="370"/>
    </location>
</feature>
<dbReference type="Gene3D" id="3.40.800.20">
    <property type="entry name" value="Histone deacetylase domain"/>
    <property type="match status" value="1"/>
</dbReference>
<keyword evidence="10" id="KW-0805">Transcription regulation</keyword>
<protein>
    <recommendedName>
        <fullName evidence="4">histone deacetylase</fullName>
        <ecNumber evidence="4">3.5.1.98</ecNumber>
    </recommendedName>
</protein>
<sequence length="689" mass="77015">MDVKDEVDGPLSRSSDVATPKDRRVGLIYDERMCQHYAPDYEDHPECPDRVRVIWDRLNSSGLAKRLGYRARIITAISENVADSTRNGIKRCIILNAKDADDNHLALVHTKNHIDLIKSTSSERSESRRKRTAAKFNSIYFNEGSSEAAYLAAGSVIEVAEKVAEGKLDSGFAIVRPPGHHAEEAEPMGFCLYNNVAIATSFLLNERRELGINKILIVDWDVHHGNGTQKMFYKDPRVLFFSVHRHDFGTFYPAGDDGSYIMTGEGPGAGYNINVPWENSRCGDADYLAVWDHILIPVAQQFNPDMIIISAGFDAAIGDPLGGCRVSPYGYSIMLDKLMEFAGGKIVMALEGGYNLKSLANSAQACIEVLLQDKPVIGTLEAYPFESTWRVIQEVRQQLSAYWPILAVKLSDKVIDRRITQIQFSSSDSDDEHEHTPSIALDGFKTVDDVIQPFANLKVNEDGQDQEATTLPSWRSELSKINIWYATFGSNMSISRFLCYIEGGQTEGMQKPCVGSVDKTKPKEIIWKTFPHRLFFARERTSTWGPGGVAFVHPKSNDQEKTYMCLYKITLEQFNDVLLQENVSSYNLSHPLFDLTALQSIQTEKCISVEPVQRGWYHNVVYLGKEEDIPILTMTCTASDVDSFISGKFPINPPCKEYANTLIKGLVGGKQLSEEEASAYIHEASTKPL</sequence>
<dbReference type="EC" id="3.5.1.98" evidence="4"/>
<dbReference type="GO" id="GO:0050793">
    <property type="term" value="P:regulation of developmental process"/>
    <property type="evidence" value="ECO:0007669"/>
    <property type="project" value="UniProtKB-ARBA"/>
</dbReference>
<comment type="catalytic activity">
    <reaction evidence="13">
        <text>N(6)-acetyl-L-lysyl-[histone] + H2O = L-lysyl-[histone] + acetate</text>
        <dbReference type="Rhea" id="RHEA:58196"/>
        <dbReference type="Rhea" id="RHEA-COMP:9845"/>
        <dbReference type="Rhea" id="RHEA-COMP:11338"/>
        <dbReference type="ChEBI" id="CHEBI:15377"/>
        <dbReference type="ChEBI" id="CHEBI:29969"/>
        <dbReference type="ChEBI" id="CHEBI:30089"/>
        <dbReference type="ChEBI" id="CHEBI:61930"/>
        <dbReference type="EC" id="3.5.1.98"/>
    </reaction>
    <physiologicalReaction direction="left-to-right" evidence="13">
        <dbReference type="Rhea" id="RHEA:58197"/>
    </physiologicalReaction>
</comment>
<keyword evidence="8" id="KW-0862">Zinc</keyword>
<evidence type="ECO:0000259" key="14">
    <source>
        <dbReference type="Pfam" id="PF00850"/>
    </source>
</evidence>
<evidence type="ECO:0000256" key="12">
    <source>
        <dbReference type="ARBA" id="ARBA00023242"/>
    </source>
</evidence>
<dbReference type="PANTHER" id="PTHR10625">
    <property type="entry name" value="HISTONE DEACETYLASE HDAC1-RELATED"/>
    <property type="match status" value="1"/>
</dbReference>
<dbReference type="AlphaFoldDB" id="A0AAE1WEC2"/>
<dbReference type="Pfam" id="PF00850">
    <property type="entry name" value="Hist_deacetyl"/>
    <property type="match status" value="1"/>
</dbReference>
<evidence type="ECO:0000256" key="10">
    <source>
        <dbReference type="ARBA" id="ARBA00023015"/>
    </source>
</evidence>
<accession>A0AAE1WEC2</accession>
<dbReference type="EMBL" id="JACGWL010000011">
    <property type="protein sequence ID" value="KAK4391722.1"/>
    <property type="molecule type" value="Genomic_DNA"/>
</dbReference>
<gene>
    <name evidence="15" type="ORF">Sango_1950000</name>
</gene>
<keyword evidence="6" id="KW-0479">Metal-binding</keyword>
<dbReference type="PANTHER" id="PTHR10625:SF25">
    <property type="entry name" value="HISTONE DEACETYLASE 18-RELATED"/>
    <property type="match status" value="1"/>
</dbReference>
<keyword evidence="9" id="KW-0156">Chromatin regulator</keyword>
<evidence type="ECO:0000256" key="6">
    <source>
        <dbReference type="ARBA" id="ARBA00022723"/>
    </source>
</evidence>
<organism evidence="15 16">
    <name type="scientific">Sesamum angolense</name>
    <dbReference type="NCBI Taxonomy" id="2727404"/>
    <lineage>
        <taxon>Eukaryota</taxon>
        <taxon>Viridiplantae</taxon>
        <taxon>Streptophyta</taxon>
        <taxon>Embryophyta</taxon>
        <taxon>Tracheophyta</taxon>
        <taxon>Spermatophyta</taxon>
        <taxon>Magnoliopsida</taxon>
        <taxon>eudicotyledons</taxon>
        <taxon>Gunneridae</taxon>
        <taxon>Pentapetalae</taxon>
        <taxon>asterids</taxon>
        <taxon>lamiids</taxon>
        <taxon>Lamiales</taxon>
        <taxon>Pedaliaceae</taxon>
        <taxon>Sesamum</taxon>
    </lineage>
</organism>
<evidence type="ECO:0000256" key="7">
    <source>
        <dbReference type="ARBA" id="ARBA00022801"/>
    </source>
</evidence>
<keyword evidence="5" id="KW-0678">Repressor</keyword>
<dbReference type="GO" id="GO:0141221">
    <property type="term" value="F:histone deacetylase activity, hydrolytic mechanism"/>
    <property type="evidence" value="ECO:0007669"/>
    <property type="project" value="UniProtKB-EC"/>
</dbReference>
<dbReference type="Proteomes" id="UP001289374">
    <property type="component" value="Unassembled WGS sequence"/>
</dbReference>
<dbReference type="InterPro" id="IPR000286">
    <property type="entry name" value="HDACs"/>
</dbReference>
<evidence type="ECO:0000256" key="3">
    <source>
        <dbReference type="ARBA" id="ARBA00007738"/>
    </source>
</evidence>
<evidence type="ECO:0000256" key="4">
    <source>
        <dbReference type="ARBA" id="ARBA00012111"/>
    </source>
</evidence>
<evidence type="ECO:0000256" key="2">
    <source>
        <dbReference type="ARBA" id="ARBA00004123"/>
    </source>
</evidence>
<evidence type="ECO:0000256" key="11">
    <source>
        <dbReference type="ARBA" id="ARBA00023163"/>
    </source>
</evidence>
<evidence type="ECO:0000256" key="5">
    <source>
        <dbReference type="ARBA" id="ARBA00022491"/>
    </source>
</evidence>
<evidence type="ECO:0000256" key="13">
    <source>
        <dbReference type="ARBA" id="ARBA00049416"/>
    </source>
</evidence>
<proteinExistence type="inferred from homology"/>
<evidence type="ECO:0000256" key="8">
    <source>
        <dbReference type="ARBA" id="ARBA00022833"/>
    </source>
</evidence>
<dbReference type="GO" id="GO:0040029">
    <property type="term" value="P:epigenetic regulation of gene expression"/>
    <property type="evidence" value="ECO:0007669"/>
    <property type="project" value="TreeGrafter"/>
</dbReference>
<evidence type="ECO:0000313" key="16">
    <source>
        <dbReference type="Proteomes" id="UP001289374"/>
    </source>
</evidence>
<comment type="subcellular location">
    <subcellularLocation>
        <location evidence="2">Nucleus</location>
    </subcellularLocation>
</comment>
<reference evidence="15" key="2">
    <citation type="journal article" date="2024" name="Plant">
        <title>Genomic evolution and insights into agronomic trait innovations of Sesamum species.</title>
        <authorList>
            <person name="Miao H."/>
            <person name="Wang L."/>
            <person name="Qu L."/>
            <person name="Liu H."/>
            <person name="Sun Y."/>
            <person name="Le M."/>
            <person name="Wang Q."/>
            <person name="Wei S."/>
            <person name="Zheng Y."/>
            <person name="Lin W."/>
            <person name="Duan Y."/>
            <person name="Cao H."/>
            <person name="Xiong S."/>
            <person name="Wang X."/>
            <person name="Wei L."/>
            <person name="Li C."/>
            <person name="Ma Q."/>
            <person name="Ju M."/>
            <person name="Zhao R."/>
            <person name="Li G."/>
            <person name="Mu C."/>
            <person name="Tian Q."/>
            <person name="Mei H."/>
            <person name="Zhang T."/>
            <person name="Gao T."/>
            <person name="Zhang H."/>
        </authorList>
    </citation>
    <scope>NUCLEOTIDE SEQUENCE</scope>
    <source>
        <strain evidence="15">K16</strain>
    </source>
</reference>
<dbReference type="FunFam" id="3.40.800.20:FF:000014">
    <property type="entry name" value="Histone deacetylase 15"/>
    <property type="match status" value="1"/>
</dbReference>
<dbReference type="InterPro" id="IPR023801">
    <property type="entry name" value="His_deacetylse_dom"/>
</dbReference>
<dbReference type="SUPFAM" id="SSF52768">
    <property type="entry name" value="Arginase/deacetylase"/>
    <property type="match status" value="1"/>
</dbReference>
<dbReference type="GO" id="GO:0005737">
    <property type="term" value="C:cytoplasm"/>
    <property type="evidence" value="ECO:0007669"/>
    <property type="project" value="UniProtKB-ARBA"/>
</dbReference>
<dbReference type="InterPro" id="IPR037138">
    <property type="entry name" value="His_deacetylse_dom_sf"/>
</dbReference>
<keyword evidence="16" id="KW-1185">Reference proteome</keyword>
<dbReference type="GO" id="GO:0046872">
    <property type="term" value="F:metal ion binding"/>
    <property type="evidence" value="ECO:0007669"/>
    <property type="project" value="UniProtKB-KW"/>
</dbReference>